<evidence type="ECO:0000256" key="2">
    <source>
        <dbReference type="ARBA" id="ARBA00022692"/>
    </source>
</evidence>
<keyword evidence="4 9" id="KW-0863">Zinc-finger</keyword>
<accession>A0A9R0J2R8</accession>
<dbReference type="Pfam" id="PF13639">
    <property type="entry name" value="zf-RING_2"/>
    <property type="match status" value="1"/>
</dbReference>
<feature type="domain" description="RING-type" evidence="12">
    <location>
        <begin position="107"/>
        <end position="149"/>
    </location>
</feature>
<keyword evidence="3" id="KW-0479">Metal-binding</keyword>
<dbReference type="PANTHER" id="PTHR46539">
    <property type="entry name" value="E3 UBIQUITIN-PROTEIN LIGASE ATL42"/>
    <property type="match status" value="1"/>
</dbReference>
<evidence type="ECO:0000256" key="6">
    <source>
        <dbReference type="ARBA" id="ARBA00022989"/>
    </source>
</evidence>
<comment type="subcellular location">
    <subcellularLocation>
        <location evidence="1">Membrane</location>
    </subcellularLocation>
</comment>
<evidence type="ECO:0000313" key="13">
    <source>
        <dbReference type="Proteomes" id="UP000813463"/>
    </source>
</evidence>
<keyword evidence="7 10" id="KW-0472">Membrane</keyword>
<dbReference type="SUPFAM" id="SSF57850">
    <property type="entry name" value="RING/U-box"/>
    <property type="match status" value="1"/>
</dbReference>
<dbReference type="CDD" id="cd16454">
    <property type="entry name" value="RING-H2_PA-TM-RING"/>
    <property type="match status" value="1"/>
</dbReference>
<reference evidence="14" key="2">
    <citation type="submission" date="2025-08" db="UniProtKB">
        <authorList>
            <consortium name="RefSeq"/>
        </authorList>
    </citation>
    <scope>IDENTIFICATION</scope>
    <source>
        <tissue evidence="14">Leaf</tissue>
    </source>
</reference>
<keyword evidence="5" id="KW-0862">Zinc</keyword>
<evidence type="ECO:0000256" key="3">
    <source>
        <dbReference type="ARBA" id="ARBA00022723"/>
    </source>
</evidence>
<dbReference type="AlphaFoldDB" id="A0A9R0J2R8"/>
<evidence type="ECO:0000256" key="11">
    <source>
        <dbReference type="SAM" id="SignalP"/>
    </source>
</evidence>
<evidence type="ECO:0000256" key="7">
    <source>
        <dbReference type="ARBA" id="ARBA00023136"/>
    </source>
</evidence>
<feature type="signal peptide" evidence="11">
    <location>
        <begin position="1"/>
        <end position="20"/>
    </location>
</feature>
<keyword evidence="13" id="KW-1185">Reference proteome</keyword>
<keyword evidence="6 10" id="KW-1133">Transmembrane helix</keyword>
<proteinExistence type="inferred from homology"/>
<protein>
    <submittedName>
        <fullName evidence="14">E3 ubiquitin-protein ligase ATL9-like</fullName>
    </submittedName>
</protein>
<gene>
    <name evidence="14" type="primary">LOC110798474</name>
</gene>
<dbReference type="PROSITE" id="PS50089">
    <property type="entry name" value="ZF_RING_2"/>
    <property type="match status" value="1"/>
</dbReference>
<dbReference type="GeneID" id="110798474"/>
<dbReference type="Gene3D" id="3.30.40.10">
    <property type="entry name" value="Zinc/RING finger domain, C3HC4 (zinc finger)"/>
    <property type="match status" value="1"/>
</dbReference>
<keyword evidence="2 10" id="KW-0812">Transmembrane</keyword>
<evidence type="ECO:0000313" key="14">
    <source>
        <dbReference type="RefSeq" id="XP_021859622.2"/>
    </source>
</evidence>
<evidence type="ECO:0000259" key="12">
    <source>
        <dbReference type="PROSITE" id="PS50089"/>
    </source>
</evidence>
<feature type="chain" id="PRO_5047472438" evidence="11">
    <location>
        <begin position="21"/>
        <end position="301"/>
    </location>
</feature>
<evidence type="ECO:0000256" key="9">
    <source>
        <dbReference type="PROSITE-ProRule" id="PRU00175"/>
    </source>
</evidence>
<sequence>MKRDQLFVLLLLLYPSLAYANEGKPKKWWSTPLIIVIYVGFFLLAAAVALCIRHYHDRRRLNGRPREERRGLDADEIESLPSLRFSEMKMKRLYKEGGGDQEQDQECAVCLSEFKEQEVLRILPDCFHLFHPSCIGPWLASHLTCPICRSSLEHRQGSSVSMSSIFDGISGPLSQRFGLSGYHQHDVNDHDHDHDHNHDDEDHVTVIDIEGSSSNSHSEVNLDDNHAPIIRVVTKLQRSYSTGDLKLFPKEISPKSDYHYTTSCNTRYLSCISSKSDRFVDYSSLLLLIGSPTRVTTVSDP</sequence>
<dbReference type="KEGG" id="soe:110798474"/>
<evidence type="ECO:0000256" key="1">
    <source>
        <dbReference type="ARBA" id="ARBA00004370"/>
    </source>
</evidence>
<dbReference type="InterPro" id="IPR001841">
    <property type="entry name" value="Znf_RING"/>
</dbReference>
<keyword evidence="11" id="KW-0732">Signal</keyword>
<name>A0A9R0J2R8_SPIOL</name>
<evidence type="ECO:0000256" key="8">
    <source>
        <dbReference type="ARBA" id="ARBA00024209"/>
    </source>
</evidence>
<dbReference type="RefSeq" id="XP_021859622.2">
    <property type="nucleotide sequence ID" value="XM_022003930.2"/>
</dbReference>
<dbReference type="GO" id="GO:0008270">
    <property type="term" value="F:zinc ion binding"/>
    <property type="evidence" value="ECO:0007669"/>
    <property type="project" value="UniProtKB-KW"/>
</dbReference>
<evidence type="ECO:0000256" key="10">
    <source>
        <dbReference type="SAM" id="Phobius"/>
    </source>
</evidence>
<dbReference type="Proteomes" id="UP000813463">
    <property type="component" value="Chromosome 2"/>
</dbReference>
<organism evidence="13 14">
    <name type="scientific">Spinacia oleracea</name>
    <name type="common">Spinach</name>
    <dbReference type="NCBI Taxonomy" id="3562"/>
    <lineage>
        <taxon>Eukaryota</taxon>
        <taxon>Viridiplantae</taxon>
        <taxon>Streptophyta</taxon>
        <taxon>Embryophyta</taxon>
        <taxon>Tracheophyta</taxon>
        <taxon>Spermatophyta</taxon>
        <taxon>Magnoliopsida</taxon>
        <taxon>eudicotyledons</taxon>
        <taxon>Gunneridae</taxon>
        <taxon>Pentapetalae</taxon>
        <taxon>Caryophyllales</taxon>
        <taxon>Chenopodiaceae</taxon>
        <taxon>Chenopodioideae</taxon>
        <taxon>Anserineae</taxon>
        <taxon>Spinacia</taxon>
    </lineage>
</organism>
<reference evidence="13" key="1">
    <citation type="journal article" date="2021" name="Nat. Commun.">
        <title>Genomic analyses provide insights into spinach domestication and the genetic basis of agronomic traits.</title>
        <authorList>
            <person name="Cai X."/>
            <person name="Sun X."/>
            <person name="Xu C."/>
            <person name="Sun H."/>
            <person name="Wang X."/>
            <person name="Ge C."/>
            <person name="Zhang Z."/>
            <person name="Wang Q."/>
            <person name="Fei Z."/>
            <person name="Jiao C."/>
            <person name="Wang Q."/>
        </authorList>
    </citation>
    <scope>NUCLEOTIDE SEQUENCE [LARGE SCALE GENOMIC DNA]</scope>
    <source>
        <strain evidence="13">cv. Varoflay</strain>
    </source>
</reference>
<evidence type="ECO:0000256" key="4">
    <source>
        <dbReference type="ARBA" id="ARBA00022771"/>
    </source>
</evidence>
<dbReference type="GO" id="GO:0061630">
    <property type="term" value="F:ubiquitin protein ligase activity"/>
    <property type="evidence" value="ECO:0007669"/>
    <property type="project" value="UniProtKB-EC"/>
</dbReference>
<evidence type="ECO:0000256" key="5">
    <source>
        <dbReference type="ARBA" id="ARBA00022833"/>
    </source>
</evidence>
<dbReference type="SMART" id="SM00184">
    <property type="entry name" value="RING"/>
    <property type="match status" value="1"/>
</dbReference>
<feature type="transmembrane region" description="Helical" evidence="10">
    <location>
        <begin position="30"/>
        <end position="52"/>
    </location>
</feature>
<dbReference type="GO" id="GO:0016020">
    <property type="term" value="C:membrane"/>
    <property type="evidence" value="ECO:0007669"/>
    <property type="project" value="UniProtKB-SubCell"/>
</dbReference>
<dbReference type="InterPro" id="IPR013083">
    <property type="entry name" value="Znf_RING/FYVE/PHD"/>
</dbReference>
<comment type="similarity">
    <text evidence="8">Belongs to the RING-type zinc finger family. ATL subfamily.</text>
</comment>
<dbReference type="PANTHER" id="PTHR46539:SF1">
    <property type="entry name" value="E3 UBIQUITIN-PROTEIN LIGASE ATL42"/>
    <property type="match status" value="1"/>
</dbReference>